<evidence type="ECO:0000256" key="1">
    <source>
        <dbReference type="ARBA" id="ARBA00004442"/>
    </source>
</evidence>
<dbReference type="PROSITE" id="PS51257">
    <property type="entry name" value="PROKAR_LIPOPROTEIN"/>
    <property type="match status" value="1"/>
</dbReference>
<evidence type="ECO:0000256" key="3">
    <source>
        <dbReference type="ARBA" id="ARBA00023136"/>
    </source>
</evidence>
<proteinExistence type="predicted"/>
<keyword evidence="2" id="KW-0732">Signal</keyword>
<dbReference type="EMBL" id="SNRY01001637">
    <property type="protein sequence ID" value="KAA6329509.1"/>
    <property type="molecule type" value="Genomic_DNA"/>
</dbReference>
<evidence type="ECO:0000259" key="5">
    <source>
        <dbReference type="Pfam" id="PF07980"/>
    </source>
</evidence>
<dbReference type="Pfam" id="PF14322">
    <property type="entry name" value="SusD-like_3"/>
    <property type="match status" value="1"/>
</dbReference>
<evidence type="ECO:0000259" key="6">
    <source>
        <dbReference type="Pfam" id="PF14322"/>
    </source>
</evidence>
<feature type="domain" description="SusD-like N-terminal" evidence="6">
    <location>
        <begin position="62"/>
        <end position="209"/>
    </location>
</feature>
<comment type="subcellular location">
    <subcellularLocation>
        <location evidence="1">Cell outer membrane</location>
    </subcellularLocation>
</comment>
<sequence>MKQNSIFILLGLMTVISCTDLNLNPLSEGSSGSWYSSQAEIEMSVMELYRDVFWPQDNDEWTDDMTNRDISNPISGATINGEWGTVTSLWTNSYKPIVRANTLIENMDRAANAGVSQATIDQYTAEAYFIRASKYADLISHFGGVPYVTGTISMDEAFKMGRSNVEELIPLVYKDFDNAIEKLPVSYSTSTPKRATKGAAMALKARFALYMGDWNTAAQAAKACMDLNIYKLHPNFLELFLTGTRNSEEAVFLIPRSISLNVRIDIRGHLPRNAGGWAQYDPSWDLLCAFLCTDGKPIDESPLFDPRRPFDNRDPRCAATIAPFEKEFLGYIYDPSPKAVQILNTATGNMQINNDSRVNAQYASFNGLVWRKGVDASWLDNGFTIDKDKMVIRYADVLLMYAEAKIELNQINQSVLEAINSVRARAYGVGIAETDKYPIVTGSSQTELRKIVRIERRMELAWETSRYMDLIRWKLAEKALNRGSYGMLDVADLNANVVDKGLWFFALTPEIDDDGLADFDPLYKGGYAKLLTNRLFDASRQYLWPIPSKEIIINSNIKQNPNY</sequence>
<dbReference type="Pfam" id="PF07980">
    <property type="entry name" value="SusD_RagB"/>
    <property type="match status" value="1"/>
</dbReference>
<dbReference type="InterPro" id="IPR012944">
    <property type="entry name" value="SusD_RagB_dom"/>
</dbReference>
<dbReference type="Gene3D" id="1.25.40.390">
    <property type="match status" value="1"/>
</dbReference>
<feature type="domain" description="RagB/SusD" evidence="5">
    <location>
        <begin position="270"/>
        <end position="563"/>
    </location>
</feature>
<evidence type="ECO:0000256" key="2">
    <source>
        <dbReference type="ARBA" id="ARBA00022729"/>
    </source>
</evidence>
<name>A0A5J4R783_9ZZZZ</name>
<evidence type="ECO:0000313" key="7">
    <source>
        <dbReference type="EMBL" id="KAA6329509.1"/>
    </source>
</evidence>
<organism evidence="7">
    <name type="scientific">termite gut metagenome</name>
    <dbReference type="NCBI Taxonomy" id="433724"/>
    <lineage>
        <taxon>unclassified sequences</taxon>
        <taxon>metagenomes</taxon>
        <taxon>organismal metagenomes</taxon>
    </lineage>
</organism>
<keyword evidence="3" id="KW-0472">Membrane</keyword>
<comment type="caution">
    <text evidence="7">The sequence shown here is derived from an EMBL/GenBank/DDBJ whole genome shotgun (WGS) entry which is preliminary data.</text>
</comment>
<accession>A0A5J4R783</accession>
<dbReference type="AlphaFoldDB" id="A0A5J4R783"/>
<keyword evidence="4" id="KW-0998">Cell outer membrane</keyword>
<dbReference type="GO" id="GO:0009279">
    <property type="term" value="C:cell outer membrane"/>
    <property type="evidence" value="ECO:0007669"/>
    <property type="project" value="UniProtKB-SubCell"/>
</dbReference>
<reference evidence="7" key="1">
    <citation type="submission" date="2019-03" db="EMBL/GenBank/DDBJ databases">
        <title>Single cell metagenomics reveals metabolic interactions within the superorganism composed of flagellate Streblomastix strix and complex community of Bacteroidetes bacteria on its surface.</title>
        <authorList>
            <person name="Treitli S.C."/>
            <person name="Kolisko M."/>
            <person name="Husnik F."/>
            <person name="Keeling P."/>
            <person name="Hampl V."/>
        </authorList>
    </citation>
    <scope>NUCLEOTIDE SEQUENCE</scope>
    <source>
        <strain evidence="7">STM</strain>
    </source>
</reference>
<dbReference type="InterPro" id="IPR011990">
    <property type="entry name" value="TPR-like_helical_dom_sf"/>
</dbReference>
<dbReference type="InterPro" id="IPR033985">
    <property type="entry name" value="SusD-like_N"/>
</dbReference>
<dbReference type="SUPFAM" id="SSF48452">
    <property type="entry name" value="TPR-like"/>
    <property type="match status" value="1"/>
</dbReference>
<gene>
    <name evidence="7" type="ORF">EZS27_021689</name>
</gene>
<protein>
    <submittedName>
        <fullName evidence="7">RagB/SusD family nutrient uptake outer membrane protein</fullName>
    </submittedName>
</protein>
<evidence type="ECO:0000256" key="4">
    <source>
        <dbReference type="ARBA" id="ARBA00023237"/>
    </source>
</evidence>